<sequence>MTRQTTLLERAADRTTDAVETAVGITQEFIENTAKPFVENTAMPALQDAAAKTAPIVAAGAGIAAERAAQAKQFAEAKSQELTGHPKKKRRGRKLLMFALLGALAAAGGVLARRMMGNSPDWTSAEPASTPESPAETLYTDTPVDDLTTPVNKPPYSSN</sequence>
<organism evidence="3 4">
    <name type="scientific">Nocardioides panacihumi</name>
    <dbReference type="NCBI Taxonomy" id="400774"/>
    <lineage>
        <taxon>Bacteria</taxon>
        <taxon>Bacillati</taxon>
        <taxon>Actinomycetota</taxon>
        <taxon>Actinomycetes</taxon>
        <taxon>Propionibacteriales</taxon>
        <taxon>Nocardioidaceae</taxon>
        <taxon>Nocardioides</taxon>
    </lineage>
</organism>
<feature type="transmembrane region" description="Helical" evidence="2">
    <location>
        <begin position="95"/>
        <end position="112"/>
    </location>
</feature>
<gene>
    <name evidence="3" type="ORF">GCM10009798_09010</name>
</gene>
<comment type="caution">
    <text evidence="3">The sequence shown here is derived from an EMBL/GenBank/DDBJ whole genome shotgun (WGS) entry which is preliminary data.</text>
</comment>
<feature type="compositionally biased region" description="Polar residues" evidence="1">
    <location>
        <begin position="120"/>
        <end position="132"/>
    </location>
</feature>
<keyword evidence="2" id="KW-0472">Membrane</keyword>
<dbReference type="RefSeq" id="WP_344042837.1">
    <property type="nucleotide sequence ID" value="NZ_BAAAPB010000001.1"/>
</dbReference>
<accession>A0ABP5BVS6</accession>
<proteinExistence type="predicted"/>
<feature type="compositionally biased region" description="Low complexity" evidence="1">
    <location>
        <begin position="137"/>
        <end position="151"/>
    </location>
</feature>
<name>A0ABP5BVS6_9ACTN</name>
<keyword evidence="2" id="KW-0812">Transmembrane</keyword>
<evidence type="ECO:0000256" key="1">
    <source>
        <dbReference type="SAM" id="MobiDB-lite"/>
    </source>
</evidence>
<reference evidence="4" key="1">
    <citation type="journal article" date="2019" name="Int. J. Syst. Evol. Microbiol.">
        <title>The Global Catalogue of Microorganisms (GCM) 10K type strain sequencing project: providing services to taxonomists for standard genome sequencing and annotation.</title>
        <authorList>
            <consortium name="The Broad Institute Genomics Platform"/>
            <consortium name="The Broad Institute Genome Sequencing Center for Infectious Disease"/>
            <person name="Wu L."/>
            <person name="Ma J."/>
        </authorList>
    </citation>
    <scope>NUCLEOTIDE SEQUENCE [LARGE SCALE GENOMIC DNA]</scope>
    <source>
        <strain evidence="4">JCM 15309</strain>
    </source>
</reference>
<evidence type="ECO:0000313" key="4">
    <source>
        <dbReference type="Proteomes" id="UP001500571"/>
    </source>
</evidence>
<evidence type="ECO:0000313" key="3">
    <source>
        <dbReference type="EMBL" id="GAA1951950.1"/>
    </source>
</evidence>
<keyword evidence="4" id="KW-1185">Reference proteome</keyword>
<dbReference type="Proteomes" id="UP001500571">
    <property type="component" value="Unassembled WGS sequence"/>
</dbReference>
<keyword evidence="2" id="KW-1133">Transmembrane helix</keyword>
<evidence type="ECO:0008006" key="5">
    <source>
        <dbReference type="Google" id="ProtNLM"/>
    </source>
</evidence>
<evidence type="ECO:0000256" key="2">
    <source>
        <dbReference type="SAM" id="Phobius"/>
    </source>
</evidence>
<dbReference type="EMBL" id="BAAAPB010000001">
    <property type="protein sequence ID" value="GAA1951950.1"/>
    <property type="molecule type" value="Genomic_DNA"/>
</dbReference>
<feature type="region of interest" description="Disordered" evidence="1">
    <location>
        <begin position="118"/>
        <end position="159"/>
    </location>
</feature>
<protein>
    <recommendedName>
        <fullName evidence="5">DUF3618 domain-containing protein</fullName>
    </recommendedName>
</protein>